<comment type="caution">
    <text evidence="10">The sequence shown here is derived from an EMBL/GenBank/DDBJ whole genome shotgun (WGS) entry which is preliminary data.</text>
</comment>
<protein>
    <submittedName>
        <fullName evidence="10">ATP-binding cassette subfamily B protein</fullName>
    </submittedName>
</protein>
<dbReference type="InterPro" id="IPR027417">
    <property type="entry name" value="P-loop_NTPase"/>
</dbReference>
<dbReference type="InterPro" id="IPR003439">
    <property type="entry name" value="ABC_transporter-like_ATP-bd"/>
</dbReference>
<feature type="transmembrane region" description="Helical" evidence="7">
    <location>
        <begin position="62"/>
        <end position="86"/>
    </location>
</feature>
<evidence type="ECO:0000313" key="10">
    <source>
        <dbReference type="EMBL" id="MBE1592054.1"/>
    </source>
</evidence>
<dbReference type="PROSITE" id="PS50929">
    <property type="entry name" value="ABC_TM1F"/>
    <property type="match status" value="1"/>
</dbReference>
<gene>
    <name evidence="10" type="ORF">H4W80_010312</name>
</gene>
<evidence type="ECO:0000256" key="7">
    <source>
        <dbReference type="SAM" id="Phobius"/>
    </source>
</evidence>
<dbReference type="SMART" id="SM00382">
    <property type="entry name" value="AAA"/>
    <property type="match status" value="1"/>
</dbReference>
<feature type="transmembrane region" description="Helical" evidence="7">
    <location>
        <begin position="29"/>
        <end position="50"/>
    </location>
</feature>
<dbReference type="InterPro" id="IPR011527">
    <property type="entry name" value="ABC1_TM_dom"/>
</dbReference>
<dbReference type="SUPFAM" id="SSF52540">
    <property type="entry name" value="P-loop containing nucleoside triphosphate hydrolases"/>
    <property type="match status" value="1"/>
</dbReference>
<dbReference type="InterPro" id="IPR036640">
    <property type="entry name" value="ABC1_TM_sf"/>
</dbReference>
<dbReference type="InterPro" id="IPR003593">
    <property type="entry name" value="AAA+_ATPase"/>
</dbReference>
<proteinExistence type="predicted"/>
<dbReference type="InterPro" id="IPR039421">
    <property type="entry name" value="Type_1_exporter"/>
</dbReference>
<dbReference type="PANTHER" id="PTHR43394">
    <property type="entry name" value="ATP-DEPENDENT PERMEASE MDL1, MITOCHONDRIAL"/>
    <property type="match status" value="1"/>
</dbReference>
<comment type="subcellular location">
    <subcellularLocation>
        <location evidence="1">Cell membrane</location>
        <topology evidence="1">Multi-pass membrane protein</topology>
    </subcellularLocation>
</comment>
<dbReference type="Pfam" id="PF00005">
    <property type="entry name" value="ABC_tran"/>
    <property type="match status" value="1"/>
</dbReference>
<dbReference type="Gene3D" id="1.20.1560.10">
    <property type="entry name" value="ABC transporter type 1, transmembrane domain"/>
    <property type="match status" value="1"/>
</dbReference>
<evidence type="ECO:0000256" key="1">
    <source>
        <dbReference type="ARBA" id="ARBA00004651"/>
    </source>
</evidence>
<accession>A0ABR9MGL3</accession>
<keyword evidence="11" id="KW-1185">Reference proteome</keyword>
<reference evidence="10 11" key="1">
    <citation type="submission" date="2020-10" db="EMBL/GenBank/DDBJ databases">
        <title>Sequencing the genomes of 1000 actinobacteria strains.</title>
        <authorList>
            <person name="Klenk H.-P."/>
        </authorList>
    </citation>
    <scope>NUCLEOTIDE SEQUENCE [LARGE SCALE GENOMIC DNA]</scope>
    <source>
        <strain evidence="10 11">DSM 43173</strain>
    </source>
</reference>
<evidence type="ECO:0000313" key="11">
    <source>
        <dbReference type="Proteomes" id="UP000633509"/>
    </source>
</evidence>
<dbReference type="Proteomes" id="UP000633509">
    <property type="component" value="Unassembled WGS sequence"/>
</dbReference>
<feature type="domain" description="ABC transporter" evidence="8">
    <location>
        <begin position="347"/>
        <end position="592"/>
    </location>
</feature>
<evidence type="ECO:0000256" key="5">
    <source>
        <dbReference type="ARBA" id="ARBA00022989"/>
    </source>
</evidence>
<keyword evidence="5 7" id="KW-1133">Transmembrane helix</keyword>
<dbReference type="RefSeq" id="WP_192791660.1">
    <property type="nucleotide sequence ID" value="NZ_JADBEK010000001.1"/>
</dbReference>
<dbReference type="PROSITE" id="PS50893">
    <property type="entry name" value="ABC_TRANSPORTER_2"/>
    <property type="match status" value="1"/>
</dbReference>
<feature type="transmembrane region" description="Helical" evidence="7">
    <location>
        <begin position="251"/>
        <end position="274"/>
    </location>
</feature>
<evidence type="ECO:0000256" key="6">
    <source>
        <dbReference type="ARBA" id="ARBA00023136"/>
    </source>
</evidence>
<evidence type="ECO:0000256" key="4">
    <source>
        <dbReference type="ARBA" id="ARBA00022840"/>
    </source>
</evidence>
<dbReference type="GO" id="GO:0005524">
    <property type="term" value="F:ATP binding"/>
    <property type="evidence" value="ECO:0007669"/>
    <property type="project" value="UniProtKB-KW"/>
</dbReference>
<feature type="domain" description="ABC transmembrane type-1" evidence="9">
    <location>
        <begin position="38"/>
        <end position="312"/>
    </location>
</feature>
<dbReference type="PANTHER" id="PTHR43394:SF1">
    <property type="entry name" value="ATP-BINDING CASSETTE SUB-FAMILY B MEMBER 10, MITOCHONDRIAL"/>
    <property type="match status" value="1"/>
</dbReference>
<sequence length="622" mass="66464">MSDRTSPRVAVRAMALLIGAAFKADAPRAALVLGLAPVVGAVAAVTAVGLQRMVNSAVAADLPGMLTAALILAGALVAGQLAGTVAADLRIRLQQRVGLLLDQRVMAMTSGLPHLDHHEYPPYQDQLELLRSHRTSLGSAFGALVENLRALVAFGSTVALLMSVRPEFLLLLLLALPTVLAVRRGEQAMARAEETTVAPARLRQGLFTTACSPTAAKELRVFGLQEEIAGRHRALWEQVDRPRRQAEARTAMWTSIGWLIFGAGFAGALYLVVTAAVSGQASPGDVVLTIALGGQLTGSVSGLIQMLSWMQKTLRAMGYYLWLDDHARARIRPREAGAPSPAAGSDLVLENVSFSYPDAARPVLRDVSLRLPAGRTVAVVGENGAGKTTLVKLLCRLYDPTAGRITYGGSDLAGYDVQAWRDRVTACFQDFCRLEFVLQESAGIGDLPRIDDEPAVTDALDRAGASALPGLLPHGLRTQLGPTFPGGTDLSGGQWQKVALTRSMMRDAPILRVLDEPAASLDPASEYEIFRRFQIAAGQTENGTITVFVSHRFATVRTADLIVVLDGGTIRELGSHAELMALDGLYATLYRLHAKGYEETKPSWTDALDKDFDDAPPVGAEL</sequence>
<keyword evidence="2 7" id="KW-0812">Transmembrane</keyword>
<name>A0ABR9MGL3_9ACTN</name>
<dbReference type="SUPFAM" id="SSF90123">
    <property type="entry name" value="ABC transporter transmembrane region"/>
    <property type="match status" value="1"/>
</dbReference>
<keyword evidence="4 10" id="KW-0067">ATP-binding</keyword>
<dbReference type="EMBL" id="JADBEK010000001">
    <property type="protein sequence ID" value="MBE1592054.1"/>
    <property type="molecule type" value="Genomic_DNA"/>
</dbReference>
<feature type="transmembrane region" description="Helical" evidence="7">
    <location>
        <begin position="286"/>
        <end position="307"/>
    </location>
</feature>
<keyword evidence="3" id="KW-0547">Nucleotide-binding</keyword>
<keyword evidence="6 7" id="KW-0472">Membrane</keyword>
<evidence type="ECO:0000259" key="8">
    <source>
        <dbReference type="PROSITE" id="PS50893"/>
    </source>
</evidence>
<dbReference type="Gene3D" id="3.40.50.300">
    <property type="entry name" value="P-loop containing nucleotide triphosphate hydrolases"/>
    <property type="match status" value="1"/>
</dbReference>
<evidence type="ECO:0000256" key="3">
    <source>
        <dbReference type="ARBA" id="ARBA00022741"/>
    </source>
</evidence>
<evidence type="ECO:0000256" key="2">
    <source>
        <dbReference type="ARBA" id="ARBA00022692"/>
    </source>
</evidence>
<organism evidence="10 11">
    <name type="scientific">Nonomuraea angiospora</name>
    <dbReference type="NCBI Taxonomy" id="46172"/>
    <lineage>
        <taxon>Bacteria</taxon>
        <taxon>Bacillati</taxon>
        <taxon>Actinomycetota</taxon>
        <taxon>Actinomycetes</taxon>
        <taxon>Streptosporangiales</taxon>
        <taxon>Streptosporangiaceae</taxon>
        <taxon>Nonomuraea</taxon>
    </lineage>
</organism>
<evidence type="ECO:0000259" key="9">
    <source>
        <dbReference type="PROSITE" id="PS50929"/>
    </source>
</evidence>